<keyword evidence="3" id="KW-1185">Reference proteome</keyword>
<accession>A0AA48WCY3</accession>
<dbReference type="InterPro" id="IPR021457">
    <property type="entry name" value="DUF3108"/>
</dbReference>
<dbReference type="EMBL" id="CP065053">
    <property type="protein sequence ID" value="QPI50108.1"/>
    <property type="molecule type" value="Genomic_DNA"/>
</dbReference>
<feature type="chain" id="PRO_5046646296" description="DUF3108 domain-containing protein" evidence="1">
    <location>
        <begin position="24"/>
        <end position="254"/>
    </location>
</feature>
<evidence type="ECO:0008006" key="4">
    <source>
        <dbReference type="Google" id="ProtNLM"/>
    </source>
</evidence>
<evidence type="ECO:0000256" key="1">
    <source>
        <dbReference type="SAM" id="SignalP"/>
    </source>
</evidence>
<feature type="signal peptide" evidence="1">
    <location>
        <begin position="1"/>
        <end position="23"/>
    </location>
</feature>
<organism evidence="2 3">
    <name type="scientific">Massilia antarctica</name>
    <dbReference type="NCBI Taxonomy" id="2765360"/>
    <lineage>
        <taxon>Bacteria</taxon>
        <taxon>Pseudomonadati</taxon>
        <taxon>Pseudomonadota</taxon>
        <taxon>Betaproteobacteria</taxon>
        <taxon>Burkholderiales</taxon>
        <taxon>Oxalobacteraceae</taxon>
        <taxon>Telluria group</taxon>
        <taxon>Massilia</taxon>
    </lineage>
</organism>
<evidence type="ECO:0000313" key="2">
    <source>
        <dbReference type="EMBL" id="QPI50108.1"/>
    </source>
</evidence>
<dbReference type="Pfam" id="PF11306">
    <property type="entry name" value="DUF3108"/>
    <property type="match status" value="1"/>
</dbReference>
<evidence type="ECO:0000313" key="3">
    <source>
        <dbReference type="Proteomes" id="UP000662888"/>
    </source>
</evidence>
<dbReference type="Proteomes" id="UP000662888">
    <property type="component" value="Chromosome"/>
</dbReference>
<keyword evidence="1" id="KW-0732">Signal</keyword>
<name>A0AA48WCY3_9BURK</name>
<protein>
    <recommendedName>
        <fullName evidence="4">DUF3108 domain-containing protein</fullName>
    </recommendedName>
</protein>
<gene>
    <name evidence="2" type="ORF">IV454_00220</name>
</gene>
<dbReference type="RefSeq" id="WP_206089682.1">
    <property type="nucleotide sequence ID" value="NZ_CP065053.1"/>
</dbReference>
<sequence>MRTPRLASLALIAAAALAPSSHAAVTKVDVGAPLPRAALLKEGVHHYLRYLHSGESRVPADIITREIRFATEDGQKRMQIRQRYDTAASAASLKTVSSWFDADTLRPRTHERIAEKDGKRVVEGFVFAPDKITGMQDLAESINKDLVVDSPEPTFNFETDIETLQALPLADGYEARINFYHPGGQQGPARYLFKVTGSASIPGPGGMIDCWVVTTDYNRPGYVSTFWFAKGSQLMVRQDSPVGEGKVVVKTLID</sequence>
<proteinExistence type="predicted"/>
<reference evidence="2 3" key="1">
    <citation type="submission" date="2020-11" db="EMBL/GenBank/DDBJ databases">
        <authorList>
            <person name="Sun Q."/>
        </authorList>
    </citation>
    <scope>NUCLEOTIDE SEQUENCE [LARGE SCALE GENOMIC DNA]</scope>
    <source>
        <strain evidence="2 3">P8398</strain>
    </source>
</reference>